<reference evidence="1" key="2">
    <citation type="journal article" date="2015" name="Data Brief">
        <title>Shoot transcriptome of the giant reed, Arundo donax.</title>
        <authorList>
            <person name="Barrero R.A."/>
            <person name="Guerrero F.D."/>
            <person name="Moolhuijzen P."/>
            <person name="Goolsby J.A."/>
            <person name="Tidwell J."/>
            <person name="Bellgard S.E."/>
            <person name="Bellgard M.I."/>
        </authorList>
    </citation>
    <scope>NUCLEOTIDE SEQUENCE</scope>
    <source>
        <tissue evidence="1">Shoot tissue taken approximately 20 cm above the soil surface</tissue>
    </source>
</reference>
<accession>A0A0A8Y1F3</accession>
<dbReference type="AlphaFoldDB" id="A0A0A8Y1F3"/>
<evidence type="ECO:0000313" key="1">
    <source>
        <dbReference type="EMBL" id="JAD19931.1"/>
    </source>
</evidence>
<proteinExistence type="predicted"/>
<organism evidence="1">
    <name type="scientific">Arundo donax</name>
    <name type="common">Giant reed</name>
    <name type="synonym">Donax arundinaceus</name>
    <dbReference type="NCBI Taxonomy" id="35708"/>
    <lineage>
        <taxon>Eukaryota</taxon>
        <taxon>Viridiplantae</taxon>
        <taxon>Streptophyta</taxon>
        <taxon>Embryophyta</taxon>
        <taxon>Tracheophyta</taxon>
        <taxon>Spermatophyta</taxon>
        <taxon>Magnoliopsida</taxon>
        <taxon>Liliopsida</taxon>
        <taxon>Poales</taxon>
        <taxon>Poaceae</taxon>
        <taxon>PACMAD clade</taxon>
        <taxon>Arundinoideae</taxon>
        <taxon>Arundineae</taxon>
        <taxon>Arundo</taxon>
    </lineage>
</organism>
<sequence length="22" mass="2666">MQLCVIHVGFFDLFLYVIMYVD</sequence>
<reference evidence="1" key="1">
    <citation type="submission" date="2014-09" db="EMBL/GenBank/DDBJ databases">
        <authorList>
            <person name="Magalhaes I.L.F."/>
            <person name="Oliveira U."/>
            <person name="Santos F.R."/>
            <person name="Vidigal T.H.D.A."/>
            <person name="Brescovit A.D."/>
            <person name="Santos A.J."/>
        </authorList>
    </citation>
    <scope>NUCLEOTIDE SEQUENCE</scope>
    <source>
        <tissue evidence="1">Shoot tissue taken approximately 20 cm above the soil surface</tissue>
    </source>
</reference>
<protein>
    <submittedName>
        <fullName evidence="1">Uncharacterized protein</fullName>
    </submittedName>
</protein>
<name>A0A0A8Y1F3_ARUDO</name>
<dbReference type="EMBL" id="GBRH01277964">
    <property type="protein sequence ID" value="JAD19931.1"/>
    <property type="molecule type" value="Transcribed_RNA"/>
</dbReference>